<evidence type="ECO:0000313" key="3">
    <source>
        <dbReference type="Proteomes" id="UP000887565"/>
    </source>
</evidence>
<feature type="coiled-coil region" evidence="1">
    <location>
        <begin position="12"/>
        <end position="50"/>
    </location>
</feature>
<dbReference type="Proteomes" id="UP000887565">
    <property type="component" value="Unplaced"/>
</dbReference>
<sequence>MESRLELNFFNNAENQDEKEVAEEKLKNQIKDNEATRESYEKMLREMLEKDHIIESITKELNDAKRATSSLLLQTVSSEHLDKVKDEISRLRVSHKIAIEKEHLKVDKIRKEFLDVRQTHEDALKILERKLTEMTLVISEKEKESSSLREKIRSLEHNEKRQSESNNHEISNLRQTVSILKDRMQTMQMEHENQLLSQSAKIDELNRSYRTLEGFFFIVGCDLYPCWDGRYAPAYVAPLRSTLSLGLKAYLYLLFLAERNEMQSNKSMIRGRATVYLDKITRIKFHVKVGFSYVRMIRCRPGGRLCRLAEFNLKY</sequence>
<name>A0A915IP02_ROMCU</name>
<organism evidence="3 4">
    <name type="scientific">Romanomermis culicivorax</name>
    <name type="common">Nematode worm</name>
    <dbReference type="NCBI Taxonomy" id="13658"/>
    <lineage>
        <taxon>Eukaryota</taxon>
        <taxon>Metazoa</taxon>
        <taxon>Ecdysozoa</taxon>
        <taxon>Nematoda</taxon>
        <taxon>Enoplea</taxon>
        <taxon>Dorylaimia</taxon>
        <taxon>Mermithida</taxon>
        <taxon>Mermithoidea</taxon>
        <taxon>Mermithidae</taxon>
        <taxon>Romanomermis</taxon>
    </lineage>
</organism>
<evidence type="ECO:0000256" key="1">
    <source>
        <dbReference type="SAM" id="Coils"/>
    </source>
</evidence>
<feature type="region of interest" description="Disordered" evidence="2">
    <location>
        <begin position="148"/>
        <end position="168"/>
    </location>
</feature>
<accession>A0A915IP02</accession>
<keyword evidence="3" id="KW-1185">Reference proteome</keyword>
<feature type="compositionally biased region" description="Basic and acidic residues" evidence="2">
    <location>
        <begin position="148"/>
        <end position="167"/>
    </location>
</feature>
<evidence type="ECO:0000313" key="4">
    <source>
        <dbReference type="WBParaSite" id="nRc.2.0.1.t15913-RA"/>
    </source>
</evidence>
<dbReference type="AlphaFoldDB" id="A0A915IP02"/>
<evidence type="ECO:0000256" key="2">
    <source>
        <dbReference type="SAM" id="MobiDB-lite"/>
    </source>
</evidence>
<dbReference type="WBParaSite" id="nRc.2.0.1.t15913-RA">
    <property type="protein sequence ID" value="nRc.2.0.1.t15913-RA"/>
    <property type="gene ID" value="nRc.2.0.1.g15913"/>
</dbReference>
<keyword evidence="1" id="KW-0175">Coiled coil</keyword>
<reference evidence="4" key="1">
    <citation type="submission" date="2022-11" db="UniProtKB">
        <authorList>
            <consortium name="WormBaseParasite"/>
        </authorList>
    </citation>
    <scope>IDENTIFICATION</scope>
</reference>
<protein>
    <submittedName>
        <fullName evidence="4">Uncharacterized protein</fullName>
    </submittedName>
</protein>
<proteinExistence type="predicted"/>